<keyword evidence="1" id="KW-1133">Transmembrane helix</keyword>
<comment type="caution">
    <text evidence="2">The sequence shown here is derived from an EMBL/GenBank/DDBJ whole genome shotgun (WGS) entry which is preliminary data.</text>
</comment>
<organism evidence="2 3">
    <name type="scientific">Halorubrum distributum JCM 10118</name>
    <dbReference type="NCBI Taxonomy" id="1227468"/>
    <lineage>
        <taxon>Archaea</taxon>
        <taxon>Methanobacteriati</taxon>
        <taxon>Methanobacteriota</taxon>
        <taxon>Stenosarchaea group</taxon>
        <taxon>Halobacteria</taxon>
        <taxon>Halobacteriales</taxon>
        <taxon>Haloferacaceae</taxon>
        <taxon>Halorubrum</taxon>
        <taxon>Halorubrum distributum group</taxon>
    </lineage>
</organism>
<sequence>MTHERRVGSRRNAGGIAVVGPISEAEREAGNRKIKLVLLAIVTATPPLIALQLDPSPIQLLAAAGAGFGLGLVVVWYLGRLAAEFAGSGPRRPRR</sequence>
<gene>
    <name evidence="2" type="ORF">C466_01619</name>
</gene>
<protein>
    <submittedName>
        <fullName evidence="2">Uncharacterized protein</fullName>
    </submittedName>
</protein>
<dbReference type="Proteomes" id="UP000011614">
    <property type="component" value="Unassembled WGS sequence"/>
</dbReference>
<keyword evidence="1" id="KW-0472">Membrane</keyword>
<reference evidence="2 3" key="2">
    <citation type="journal article" date="2014" name="PLoS Genet.">
        <title>Phylogenetically driven sequencing of extremely halophilic archaea reveals strategies for static and dynamic osmo-response.</title>
        <authorList>
            <person name="Becker E.A."/>
            <person name="Seitzer P.M."/>
            <person name="Tritt A."/>
            <person name="Larsen D."/>
            <person name="Krusor M."/>
            <person name="Yao A.I."/>
            <person name="Wu D."/>
            <person name="Madern D."/>
            <person name="Eisen J.A."/>
            <person name="Darling A.E."/>
            <person name="Facciotti M.T."/>
        </authorList>
    </citation>
    <scope>NUCLEOTIDE SEQUENCE [LARGE SCALE GENOMIC DNA]</scope>
    <source>
        <strain evidence="2 3">JCM 10118</strain>
    </source>
</reference>
<evidence type="ECO:0000313" key="3">
    <source>
        <dbReference type="Proteomes" id="UP000011614"/>
    </source>
</evidence>
<dbReference type="EMBL" id="AOJN01000015">
    <property type="protein sequence ID" value="ELZ57480.1"/>
    <property type="molecule type" value="Genomic_DNA"/>
</dbReference>
<evidence type="ECO:0000313" key="2">
    <source>
        <dbReference type="EMBL" id="ELZ57480.1"/>
    </source>
</evidence>
<reference evidence="3" key="1">
    <citation type="submission" date="2012-11" db="EMBL/GenBank/DDBJ databases">
        <authorList>
            <person name="Becker E.A."/>
            <person name="Seitzer P."/>
            <person name="Tritt A."/>
            <person name="Larsen D."/>
            <person name="Yao A."/>
            <person name="Wu D."/>
            <person name="Darling A."/>
            <person name="Eisen J.A."/>
            <person name="Facciotti M.T."/>
        </authorList>
    </citation>
    <scope>NUCLEOTIDE SEQUENCE [LARGE SCALE GENOMIC DNA]</scope>
    <source>
        <strain evidence="3">JCM 10118</strain>
    </source>
</reference>
<feature type="transmembrane region" description="Helical" evidence="1">
    <location>
        <begin position="59"/>
        <end position="78"/>
    </location>
</feature>
<dbReference type="PATRIC" id="fig|1227468.4.peg.276"/>
<name>M0FC14_9EURY</name>
<proteinExistence type="predicted"/>
<keyword evidence="1" id="KW-0812">Transmembrane</keyword>
<dbReference type="AlphaFoldDB" id="M0FC14"/>
<evidence type="ECO:0000256" key="1">
    <source>
        <dbReference type="SAM" id="Phobius"/>
    </source>
</evidence>
<feature type="transmembrane region" description="Helical" evidence="1">
    <location>
        <begin position="36"/>
        <end position="53"/>
    </location>
</feature>
<accession>M0FC14</accession>